<evidence type="ECO:0000256" key="7">
    <source>
        <dbReference type="ARBA" id="ARBA00022840"/>
    </source>
</evidence>
<dbReference type="EC" id="2.7.13.3" evidence="2"/>
<dbReference type="InterPro" id="IPR050482">
    <property type="entry name" value="Sensor_HK_TwoCompSys"/>
</dbReference>
<evidence type="ECO:0000256" key="5">
    <source>
        <dbReference type="ARBA" id="ARBA00022741"/>
    </source>
</evidence>
<keyword evidence="6" id="KW-0418">Kinase</keyword>
<feature type="domain" description="Signal transduction histidine kinase subgroup 3 dimerisation and phosphoacceptor" evidence="10">
    <location>
        <begin position="196"/>
        <end position="258"/>
    </location>
</feature>
<evidence type="ECO:0000256" key="8">
    <source>
        <dbReference type="ARBA" id="ARBA00023012"/>
    </source>
</evidence>
<dbReference type="InterPro" id="IPR011712">
    <property type="entry name" value="Sig_transdc_His_kin_sub3_dim/P"/>
</dbReference>
<keyword evidence="9" id="KW-0472">Membrane</keyword>
<dbReference type="Proteomes" id="UP001144280">
    <property type="component" value="Unassembled WGS sequence"/>
</dbReference>
<feature type="transmembrane region" description="Helical" evidence="9">
    <location>
        <begin position="26"/>
        <end position="44"/>
    </location>
</feature>
<proteinExistence type="predicted"/>
<dbReference type="PANTHER" id="PTHR24421">
    <property type="entry name" value="NITRATE/NITRITE SENSOR PROTEIN NARX-RELATED"/>
    <property type="match status" value="1"/>
</dbReference>
<keyword evidence="9" id="KW-1133">Transmembrane helix</keyword>
<gene>
    <name evidence="11" type="ORF">Pa4123_18810</name>
</gene>
<evidence type="ECO:0000256" key="2">
    <source>
        <dbReference type="ARBA" id="ARBA00012438"/>
    </source>
</evidence>
<comment type="catalytic activity">
    <reaction evidence="1">
        <text>ATP + protein L-histidine = ADP + protein N-phospho-L-histidine.</text>
        <dbReference type="EC" id="2.7.13.3"/>
    </reaction>
</comment>
<evidence type="ECO:0000256" key="9">
    <source>
        <dbReference type="SAM" id="Phobius"/>
    </source>
</evidence>
<dbReference type="PANTHER" id="PTHR24421:SF10">
    <property type="entry name" value="NITRATE_NITRITE SENSOR PROTEIN NARQ"/>
    <property type="match status" value="1"/>
</dbReference>
<keyword evidence="7" id="KW-0067">ATP-binding</keyword>
<evidence type="ECO:0000256" key="1">
    <source>
        <dbReference type="ARBA" id="ARBA00000085"/>
    </source>
</evidence>
<keyword evidence="12" id="KW-1185">Reference proteome</keyword>
<keyword evidence="9" id="KW-0812">Transmembrane</keyword>
<dbReference type="Gene3D" id="3.30.565.10">
    <property type="entry name" value="Histidine kinase-like ATPase, C-terminal domain"/>
    <property type="match status" value="1"/>
</dbReference>
<evidence type="ECO:0000313" key="11">
    <source>
        <dbReference type="EMBL" id="GLH96607.1"/>
    </source>
</evidence>
<keyword evidence="8" id="KW-0902">Two-component regulatory system</keyword>
<dbReference type="CDD" id="cd16917">
    <property type="entry name" value="HATPase_UhpB-NarQ-NarX-like"/>
    <property type="match status" value="1"/>
</dbReference>
<dbReference type="InterPro" id="IPR036890">
    <property type="entry name" value="HATPase_C_sf"/>
</dbReference>
<keyword evidence="4" id="KW-0808">Transferase</keyword>
<dbReference type="EMBL" id="BSDI01000007">
    <property type="protein sequence ID" value="GLH96607.1"/>
    <property type="molecule type" value="Genomic_DNA"/>
</dbReference>
<keyword evidence="5" id="KW-0547">Nucleotide-binding</keyword>
<feature type="transmembrane region" description="Helical" evidence="9">
    <location>
        <begin position="86"/>
        <end position="111"/>
    </location>
</feature>
<keyword evidence="3" id="KW-0597">Phosphoprotein</keyword>
<evidence type="ECO:0000256" key="3">
    <source>
        <dbReference type="ARBA" id="ARBA00022553"/>
    </source>
</evidence>
<protein>
    <recommendedName>
        <fullName evidence="2">histidine kinase</fullName>
        <ecNumber evidence="2">2.7.13.3</ecNumber>
    </recommendedName>
</protein>
<evidence type="ECO:0000313" key="12">
    <source>
        <dbReference type="Proteomes" id="UP001144280"/>
    </source>
</evidence>
<feature type="transmembrane region" description="Helical" evidence="9">
    <location>
        <begin position="64"/>
        <end position="80"/>
    </location>
</feature>
<sequence>MRLSIASFDGRASVRSTPTLAGMVRSIRALDVVLAAVCVAAGVWRDLQSGLFDGSPVAGQRAPLVVTAALGVATGLAVFVRRRQPLPLYAGAMLCWLVAGAWPALPIAQYAVGAHVRSARRRLLLVVGMLAAVGGPLWLAYGADASLPISLAVCILPPFAGMYLTSRRELEASLRERAEHNEREQRLRIDQARAQERAQIARDMHDVVTHRVSLMVLHATALESSKGRDAEQIAGQIQIIGRTALEELRTLVGVLRDGAAAPLRPQPGIADLAELVADSRTLGMSVELTVDPGVRAPSLVEHAVYRVVQEALTNVHRHARDARTAVVVASGSDGIRLVVRNSAGAATVPASAGGHGLMGIGERVRLVGGTLTTRRLPDGGFEVAARIPVAATAREEFE</sequence>
<feature type="transmembrane region" description="Helical" evidence="9">
    <location>
        <begin position="123"/>
        <end position="141"/>
    </location>
</feature>
<organism evidence="11 12">
    <name type="scientific">Phytohabitans aurantiacus</name>
    <dbReference type="NCBI Taxonomy" id="3016789"/>
    <lineage>
        <taxon>Bacteria</taxon>
        <taxon>Bacillati</taxon>
        <taxon>Actinomycetota</taxon>
        <taxon>Actinomycetes</taxon>
        <taxon>Micromonosporales</taxon>
        <taxon>Micromonosporaceae</taxon>
    </lineage>
</organism>
<feature type="transmembrane region" description="Helical" evidence="9">
    <location>
        <begin position="147"/>
        <end position="165"/>
    </location>
</feature>
<evidence type="ECO:0000256" key="6">
    <source>
        <dbReference type="ARBA" id="ARBA00022777"/>
    </source>
</evidence>
<evidence type="ECO:0000256" key="4">
    <source>
        <dbReference type="ARBA" id="ARBA00022679"/>
    </source>
</evidence>
<evidence type="ECO:0000259" key="10">
    <source>
        <dbReference type="Pfam" id="PF07730"/>
    </source>
</evidence>
<name>A0ABQ5QRK1_9ACTN</name>
<dbReference type="SUPFAM" id="SSF55874">
    <property type="entry name" value="ATPase domain of HSP90 chaperone/DNA topoisomerase II/histidine kinase"/>
    <property type="match status" value="1"/>
</dbReference>
<accession>A0ABQ5QRK1</accession>
<reference evidence="11" key="1">
    <citation type="submission" date="2022-12" db="EMBL/GenBank/DDBJ databases">
        <title>New Phytohabitans aurantiacus sp. RD004123 nov., an actinomycete isolated from soil.</title>
        <authorList>
            <person name="Triningsih D.W."/>
            <person name="Harunari E."/>
            <person name="Igarashi Y."/>
        </authorList>
    </citation>
    <scope>NUCLEOTIDE SEQUENCE</scope>
    <source>
        <strain evidence="11">RD004123</strain>
    </source>
</reference>
<dbReference type="Pfam" id="PF07730">
    <property type="entry name" value="HisKA_3"/>
    <property type="match status" value="1"/>
</dbReference>
<comment type="caution">
    <text evidence="11">The sequence shown here is derived from an EMBL/GenBank/DDBJ whole genome shotgun (WGS) entry which is preliminary data.</text>
</comment>
<dbReference type="Gene3D" id="1.20.5.1930">
    <property type="match status" value="1"/>
</dbReference>